<gene>
    <name evidence="2" type="ORF">M430DRAFT_32279</name>
</gene>
<keyword evidence="3" id="KW-1185">Reference proteome</keyword>
<feature type="compositionally biased region" description="Polar residues" evidence="1">
    <location>
        <begin position="54"/>
        <end position="64"/>
    </location>
</feature>
<dbReference type="Proteomes" id="UP000241818">
    <property type="component" value="Unassembled WGS sequence"/>
</dbReference>
<sequence length="64" mass="6674">MPMESQPPQDQGPYNYANSGAPPGATGHYDPNLGYAPPPGPPPQYAGGDGVTQPAHTYQPPENK</sequence>
<dbReference type="EMBL" id="KZ679006">
    <property type="protein sequence ID" value="PSS27610.1"/>
    <property type="molecule type" value="Genomic_DNA"/>
</dbReference>
<name>A0A2T3BDX3_AMORE</name>
<feature type="region of interest" description="Disordered" evidence="1">
    <location>
        <begin position="1"/>
        <end position="64"/>
    </location>
</feature>
<evidence type="ECO:0000313" key="3">
    <source>
        <dbReference type="Proteomes" id="UP000241818"/>
    </source>
</evidence>
<dbReference type="GeneID" id="36574219"/>
<accession>A0A2T3BDX3</accession>
<evidence type="ECO:0000313" key="2">
    <source>
        <dbReference type="EMBL" id="PSS27610.1"/>
    </source>
</evidence>
<dbReference type="InParanoid" id="A0A2T3BDX3"/>
<proteinExistence type="predicted"/>
<dbReference type="AlphaFoldDB" id="A0A2T3BDX3"/>
<protein>
    <submittedName>
        <fullName evidence="2">Uncharacterized protein</fullName>
    </submittedName>
</protein>
<feature type="non-terminal residue" evidence="2">
    <location>
        <position position="1"/>
    </location>
</feature>
<reference evidence="2 3" key="1">
    <citation type="journal article" date="2018" name="New Phytol.">
        <title>Comparative genomics and transcriptomics depict ericoid mycorrhizal fungi as versatile saprotrophs and plant mutualists.</title>
        <authorList>
            <person name="Martino E."/>
            <person name="Morin E."/>
            <person name="Grelet G.A."/>
            <person name="Kuo A."/>
            <person name="Kohler A."/>
            <person name="Daghino S."/>
            <person name="Barry K.W."/>
            <person name="Cichocki N."/>
            <person name="Clum A."/>
            <person name="Dockter R.B."/>
            <person name="Hainaut M."/>
            <person name="Kuo R.C."/>
            <person name="LaButti K."/>
            <person name="Lindahl B.D."/>
            <person name="Lindquist E.A."/>
            <person name="Lipzen A."/>
            <person name="Khouja H.R."/>
            <person name="Magnuson J."/>
            <person name="Murat C."/>
            <person name="Ohm R.A."/>
            <person name="Singer S.W."/>
            <person name="Spatafora J.W."/>
            <person name="Wang M."/>
            <person name="Veneault-Fourrey C."/>
            <person name="Henrissat B."/>
            <person name="Grigoriev I.V."/>
            <person name="Martin F.M."/>
            <person name="Perotto S."/>
        </authorList>
    </citation>
    <scope>NUCLEOTIDE SEQUENCE [LARGE SCALE GENOMIC DNA]</scope>
    <source>
        <strain evidence="2 3">ATCC 22711</strain>
    </source>
</reference>
<organism evidence="2 3">
    <name type="scientific">Amorphotheca resinae ATCC 22711</name>
    <dbReference type="NCBI Taxonomy" id="857342"/>
    <lineage>
        <taxon>Eukaryota</taxon>
        <taxon>Fungi</taxon>
        <taxon>Dikarya</taxon>
        <taxon>Ascomycota</taxon>
        <taxon>Pezizomycotina</taxon>
        <taxon>Leotiomycetes</taxon>
        <taxon>Helotiales</taxon>
        <taxon>Amorphothecaceae</taxon>
        <taxon>Amorphotheca</taxon>
    </lineage>
</organism>
<evidence type="ECO:0000256" key="1">
    <source>
        <dbReference type="SAM" id="MobiDB-lite"/>
    </source>
</evidence>
<dbReference type="RefSeq" id="XP_024725135.1">
    <property type="nucleotide sequence ID" value="XM_024866138.1"/>
</dbReference>